<keyword evidence="5" id="KW-0238">DNA-binding</keyword>
<feature type="compositionally biased region" description="Polar residues" evidence="9">
    <location>
        <begin position="1"/>
        <end position="10"/>
    </location>
</feature>
<evidence type="ECO:0000256" key="4">
    <source>
        <dbReference type="ARBA" id="ARBA00023015"/>
    </source>
</evidence>
<keyword evidence="7" id="KW-0804">Transcription</keyword>
<organism evidence="11 12">
    <name type="scientific">Poecilia reticulata</name>
    <name type="common">Guppy</name>
    <name type="synonym">Acanthophacelus reticulatus</name>
    <dbReference type="NCBI Taxonomy" id="8081"/>
    <lineage>
        <taxon>Eukaryota</taxon>
        <taxon>Metazoa</taxon>
        <taxon>Chordata</taxon>
        <taxon>Craniata</taxon>
        <taxon>Vertebrata</taxon>
        <taxon>Euteleostomi</taxon>
        <taxon>Actinopterygii</taxon>
        <taxon>Neopterygii</taxon>
        <taxon>Teleostei</taxon>
        <taxon>Neoteleostei</taxon>
        <taxon>Acanthomorphata</taxon>
        <taxon>Ovalentaria</taxon>
        <taxon>Atherinomorphae</taxon>
        <taxon>Cyprinodontiformes</taxon>
        <taxon>Poeciliidae</taxon>
        <taxon>Poeciliinae</taxon>
        <taxon>Poecilia</taxon>
    </lineage>
</organism>
<proteinExistence type="inferred from homology"/>
<protein>
    <submittedName>
        <fullName evidence="11">Cysteine and serine rich nuclear protein 1</fullName>
    </submittedName>
</protein>
<sequence>MRATFLQGTRQGKRESKKKTFRNHSHSQTMRDILKRKFAEVEENPCYSPTSSSFSSSSSSSSASPSSLSSPASSEWESDGEGSSSENHDFTPHSPASASGSPIWPILKKPKLSKKPNSVRFDQVTVFSFPRCQGFTSVPSRGGATLGMVRKHSALRRYTVDEHAVEQRSRRRERHREKLIQERFEALKHQLIISGAVNQNEAEKLTTDQILGGDPDIHVSESDLEDGGYLQPFSSKQRQALLLAAGAKVIDKEEKRQLHALRLFREACGCDCRGFCEPETCACSQAGIKCQVDRFNFPCGCTKDSCGNAQGRIEFDARRVQTHYIHTLMRLELQRRLRRETFVSGEQAVVTEELRDCSGHECSAEQSAQESRCPFRSGLEEDLLPFAMPAVPSFRCIPDDQLQLVVEENSCSSDMSESSLSSSECDAGQFFSGTQTLPDRDADLTHDSGNKNFFSCTQNRHRCSSANTDDDRPHSPVALADNIDASRNYLDENANQSRDFFNEDSFEDFPNTPSPTVGYSFSGYMDLSLSSDSDLEFFHRDYPSGPLHSSFKEHRHSDSFQHFQLFSSVNLPQQESSTQLLESLIG</sequence>
<dbReference type="PANTHER" id="PTHR13580">
    <property type="entry name" value="TGF-BETA INDUCED APOPTOSIS PROTEIN"/>
    <property type="match status" value="1"/>
</dbReference>
<evidence type="ECO:0000256" key="7">
    <source>
        <dbReference type="ARBA" id="ARBA00023163"/>
    </source>
</evidence>
<dbReference type="AlphaFoldDB" id="A0A3P9QCW8"/>
<evidence type="ECO:0000256" key="3">
    <source>
        <dbReference type="ARBA" id="ARBA00022703"/>
    </source>
</evidence>
<reference evidence="11" key="2">
    <citation type="submission" date="2025-08" db="UniProtKB">
        <authorList>
            <consortium name="Ensembl"/>
        </authorList>
    </citation>
    <scope>IDENTIFICATION</scope>
    <source>
        <strain evidence="11">Guanapo</strain>
    </source>
</reference>
<evidence type="ECO:0000256" key="8">
    <source>
        <dbReference type="ARBA" id="ARBA00023242"/>
    </source>
</evidence>
<feature type="region of interest" description="Disordered" evidence="9">
    <location>
        <begin position="1"/>
        <end position="31"/>
    </location>
</feature>
<dbReference type="Ensembl" id="ENSPRET00000032305.1">
    <property type="protein sequence ID" value="ENSPREP00000031945.1"/>
    <property type="gene ID" value="ENSPREG00000021642.1"/>
</dbReference>
<dbReference type="GO" id="GO:0005634">
    <property type="term" value="C:nucleus"/>
    <property type="evidence" value="ECO:0007669"/>
    <property type="project" value="UniProtKB-SubCell"/>
</dbReference>
<dbReference type="PANTHER" id="PTHR13580:SF10">
    <property type="entry name" value="CYSTEINE_SERINE-RICH NUCLEAR PROTEIN 1"/>
    <property type="match status" value="1"/>
</dbReference>
<dbReference type="GO" id="GO:0043565">
    <property type="term" value="F:sequence-specific DNA binding"/>
    <property type="evidence" value="ECO:0007669"/>
    <property type="project" value="TreeGrafter"/>
</dbReference>
<keyword evidence="4" id="KW-0805">Transcription regulation</keyword>
<reference evidence="12" key="1">
    <citation type="submission" date="2013-11" db="EMBL/GenBank/DDBJ databases">
        <title>The genomic landscape of the Guanapo guppy.</title>
        <authorList>
            <person name="Kuenstner A."/>
            <person name="Dreyer C."/>
        </authorList>
    </citation>
    <scope>NUCLEOTIDE SEQUENCE</scope>
    <source>
        <strain evidence="12">Guanapo</strain>
    </source>
</reference>
<keyword evidence="8" id="KW-0539">Nucleus</keyword>
<dbReference type="Proteomes" id="UP000242638">
    <property type="component" value="Unassembled WGS sequence"/>
</dbReference>
<dbReference type="Bgee" id="ENSPREG00000021642">
    <property type="expression patterns" value="Expressed in head and 1 other cell type or tissue"/>
</dbReference>
<evidence type="ECO:0000259" key="10">
    <source>
        <dbReference type="Pfam" id="PF16019"/>
    </source>
</evidence>
<evidence type="ECO:0000256" key="5">
    <source>
        <dbReference type="ARBA" id="ARBA00023125"/>
    </source>
</evidence>
<evidence type="ECO:0000313" key="12">
    <source>
        <dbReference type="Proteomes" id="UP000242638"/>
    </source>
</evidence>
<dbReference type="InterPro" id="IPR031972">
    <property type="entry name" value="CSRNP_N"/>
</dbReference>
<accession>A0A3P9QCW8</accession>
<dbReference type="STRING" id="8081.ENSPREP00000031945"/>
<dbReference type="GO" id="GO:0060215">
    <property type="term" value="P:primitive hemopoiesis"/>
    <property type="evidence" value="ECO:0007669"/>
    <property type="project" value="Ensembl"/>
</dbReference>
<name>A0A3P9QCW8_POERE</name>
<keyword evidence="3" id="KW-0053">Apoptosis</keyword>
<dbReference type="OMA" id="YSFSRYM"/>
<dbReference type="Pfam" id="PF16019">
    <property type="entry name" value="CSRNP_N"/>
    <property type="match status" value="1"/>
</dbReference>
<dbReference type="GeneTree" id="ENSGT00950000183072"/>
<comment type="subcellular location">
    <subcellularLocation>
        <location evidence="1">Nucleus</location>
    </subcellularLocation>
</comment>
<evidence type="ECO:0000256" key="1">
    <source>
        <dbReference type="ARBA" id="ARBA00004123"/>
    </source>
</evidence>
<evidence type="ECO:0000256" key="6">
    <source>
        <dbReference type="ARBA" id="ARBA00023159"/>
    </source>
</evidence>
<dbReference type="GO" id="GO:0000981">
    <property type="term" value="F:DNA-binding transcription factor activity, RNA polymerase II-specific"/>
    <property type="evidence" value="ECO:0007669"/>
    <property type="project" value="TreeGrafter"/>
</dbReference>
<comment type="similarity">
    <text evidence="2">Belongs to the AXUD1 family.</text>
</comment>
<keyword evidence="12" id="KW-1185">Reference proteome</keyword>
<dbReference type="PRINTS" id="PR02031">
    <property type="entry name" value="CYSSERRICHNP"/>
</dbReference>
<evidence type="ECO:0000256" key="9">
    <source>
        <dbReference type="SAM" id="MobiDB-lite"/>
    </source>
</evidence>
<reference evidence="11" key="3">
    <citation type="submission" date="2025-09" db="UniProtKB">
        <authorList>
            <consortium name="Ensembl"/>
        </authorList>
    </citation>
    <scope>IDENTIFICATION</scope>
    <source>
        <strain evidence="11">Guanapo</strain>
    </source>
</reference>
<feature type="compositionally biased region" description="Basic residues" evidence="9">
    <location>
        <begin position="15"/>
        <end position="25"/>
    </location>
</feature>
<dbReference type="InterPro" id="IPR023260">
    <property type="entry name" value="Cys/Ser-rich_nuc_prot"/>
</dbReference>
<feature type="domain" description="Cysteine/serine-rich nuclear protein N-terminal" evidence="10">
    <location>
        <begin position="115"/>
        <end position="334"/>
    </location>
</feature>
<dbReference type="GO" id="GO:0006915">
    <property type="term" value="P:apoptotic process"/>
    <property type="evidence" value="ECO:0007669"/>
    <property type="project" value="UniProtKB-KW"/>
</dbReference>
<evidence type="ECO:0000313" key="11">
    <source>
        <dbReference type="Ensembl" id="ENSPREP00000031945.1"/>
    </source>
</evidence>
<feature type="compositionally biased region" description="Low complexity" evidence="9">
    <location>
        <begin position="48"/>
        <end position="85"/>
    </location>
</feature>
<keyword evidence="6" id="KW-0010">Activator</keyword>
<feature type="region of interest" description="Disordered" evidence="9">
    <location>
        <begin position="45"/>
        <end position="109"/>
    </location>
</feature>
<evidence type="ECO:0000256" key="2">
    <source>
        <dbReference type="ARBA" id="ARBA00008548"/>
    </source>
</evidence>